<evidence type="ECO:0000313" key="1">
    <source>
        <dbReference type="EMBL" id="KGF91116.1"/>
    </source>
</evidence>
<proteinExistence type="predicted"/>
<dbReference type="RefSeq" id="WP_032514104.1">
    <property type="nucleotide sequence ID" value="NZ_JNAJ01000015.1"/>
</dbReference>
<dbReference type="Proteomes" id="UP000030491">
    <property type="component" value="Unassembled WGS sequence"/>
</dbReference>
<accession>A0A0A1ZRH6</accession>
<comment type="caution">
    <text evidence="1">The sequence shown here is derived from an EMBL/GenBank/DDBJ whole genome shotgun (WGS) entry which is preliminary data.</text>
</comment>
<gene>
    <name evidence="1" type="ORF">EU93_1285</name>
</gene>
<organism evidence="1 2">
    <name type="scientific">Prochlorococcus marinus str. MIT 9116</name>
    <dbReference type="NCBI Taxonomy" id="167544"/>
    <lineage>
        <taxon>Bacteria</taxon>
        <taxon>Bacillati</taxon>
        <taxon>Cyanobacteriota</taxon>
        <taxon>Cyanophyceae</taxon>
        <taxon>Synechococcales</taxon>
        <taxon>Prochlorococcaceae</taxon>
        <taxon>Prochlorococcus</taxon>
    </lineage>
</organism>
<evidence type="ECO:0000313" key="2">
    <source>
        <dbReference type="Proteomes" id="UP000030491"/>
    </source>
</evidence>
<dbReference type="EMBL" id="JNAJ01000015">
    <property type="protein sequence ID" value="KGF91116.1"/>
    <property type="molecule type" value="Genomic_DNA"/>
</dbReference>
<name>A0A0A1ZRH6_PROMR</name>
<reference evidence="2" key="1">
    <citation type="journal article" date="2014" name="Sci. Data">
        <title>Genomes of diverse isolates of the marine cyanobacterium Prochlorococcus.</title>
        <authorList>
            <person name="Biller S."/>
            <person name="Berube P."/>
            <person name="Thompson J."/>
            <person name="Kelly L."/>
            <person name="Roggensack S."/>
            <person name="Awad L."/>
            <person name="Roache-Johnson K."/>
            <person name="Ding H."/>
            <person name="Giovannoni S.J."/>
            <person name="Moore L.R."/>
            <person name="Chisholm S.W."/>
        </authorList>
    </citation>
    <scope>NUCLEOTIDE SEQUENCE [LARGE SCALE GENOMIC DNA]</scope>
</reference>
<dbReference type="OrthoDB" id="9803895at2"/>
<sequence>MNQFPKDFNNPEKVREWYLGIKAVFKHIQQKNNWFKQKAWDKLKIELINAVGSKSFIPDDLDWVEGILIKDIRPTTQECLRVAKRYPQKTPLLDSLKKFI</sequence>
<dbReference type="AlphaFoldDB" id="A0A0A1ZRH6"/>
<protein>
    <submittedName>
        <fullName evidence="1">Uncharacterized protein</fullName>
    </submittedName>
</protein>